<dbReference type="InterPro" id="IPR004323">
    <property type="entry name" value="Ion_tolerance_CutA"/>
</dbReference>
<dbReference type="GO" id="GO:0005507">
    <property type="term" value="F:copper ion binding"/>
    <property type="evidence" value="ECO:0007669"/>
    <property type="project" value="TreeGrafter"/>
</dbReference>
<dbReference type="PANTHER" id="PTHR23419">
    <property type="entry name" value="DIVALENT CATION TOLERANCE CUTA-RELATED"/>
    <property type="match status" value="1"/>
</dbReference>
<keyword evidence="3" id="KW-1185">Reference proteome</keyword>
<dbReference type="InterPro" id="IPR011322">
    <property type="entry name" value="N-reg_PII-like_a/b"/>
</dbReference>
<protein>
    <submittedName>
        <fullName evidence="2">Divalent-cation tolerance protein CutA</fullName>
    </submittedName>
</protein>
<dbReference type="AlphaFoldDB" id="A0A377QY45"/>
<organism evidence="2 3">
    <name type="scientific">Kingella potus</name>
    <dbReference type="NCBI Taxonomy" id="265175"/>
    <lineage>
        <taxon>Bacteria</taxon>
        <taxon>Pseudomonadati</taxon>
        <taxon>Pseudomonadota</taxon>
        <taxon>Betaproteobacteria</taxon>
        <taxon>Neisseriales</taxon>
        <taxon>Neisseriaceae</taxon>
        <taxon>Kingella</taxon>
    </lineage>
</organism>
<evidence type="ECO:0000313" key="2">
    <source>
        <dbReference type="EMBL" id="STR00286.1"/>
    </source>
</evidence>
<gene>
    <name evidence="2" type="primary">cutA</name>
    <name evidence="2" type="ORF">NCTC13336_00487</name>
</gene>
<comment type="similarity">
    <text evidence="1">Belongs to the CutA family.</text>
</comment>
<evidence type="ECO:0000256" key="1">
    <source>
        <dbReference type="ARBA" id="ARBA00010169"/>
    </source>
</evidence>
<evidence type="ECO:0000313" key="3">
    <source>
        <dbReference type="Proteomes" id="UP000254293"/>
    </source>
</evidence>
<dbReference type="GO" id="GO:0010038">
    <property type="term" value="P:response to metal ion"/>
    <property type="evidence" value="ECO:0007669"/>
    <property type="project" value="InterPro"/>
</dbReference>
<dbReference type="SUPFAM" id="SSF54913">
    <property type="entry name" value="GlnB-like"/>
    <property type="match status" value="1"/>
</dbReference>
<dbReference type="OrthoDB" id="37622at2"/>
<name>A0A377QY45_9NEIS</name>
<proteinExistence type="inferred from homology"/>
<dbReference type="InterPro" id="IPR015867">
    <property type="entry name" value="N-reg_PII/ATP_PRibTrfase_C"/>
</dbReference>
<sequence>MPRFQPAVILITAPSRAEAETIGLALLQKRLAACVQYENTDSSYIWNGTVCRDAEIRITAKSEKSLFKKTVKTVRALSSYDCPQILMLPVSGGSKTYLRWLKEQLAL</sequence>
<dbReference type="EMBL" id="UGJJ01000001">
    <property type="protein sequence ID" value="STR00286.1"/>
    <property type="molecule type" value="Genomic_DNA"/>
</dbReference>
<dbReference type="Proteomes" id="UP000254293">
    <property type="component" value="Unassembled WGS sequence"/>
</dbReference>
<dbReference type="PANTHER" id="PTHR23419:SF8">
    <property type="entry name" value="FI09726P"/>
    <property type="match status" value="1"/>
</dbReference>
<dbReference type="RefSeq" id="WP_115307577.1">
    <property type="nucleotide sequence ID" value="NZ_CP091516.1"/>
</dbReference>
<dbReference type="Gene3D" id="3.30.70.120">
    <property type="match status" value="1"/>
</dbReference>
<accession>A0A377QY45</accession>
<reference evidence="2 3" key="1">
    <citation type="submission" date="2018-06" db="EMBL/GenBank/DDBJ databases">
        <authorList>
            <consortium name="Pathogen Informatics"/>
            <person name="Doyle S."/>
        </authorList>
    </citation>
    <scope>NUCLEOTIDE SEQUENCE [LARGE SCALE GENOMIC DNA]</scope>
    <source>
        <strain evidence="2 3">NCTC13336</strain>
    </source>
</reference>
<dbReference type="Pfam" id="PF03091">
    <property type="entry name" value="CutA1"/>
    <property type="match status" value="1"/>
</dbReference>